<keyword evidence="1" id="KW-1133">Transmembrane helix</keyword>
<evidence type="ECO:0000256" key="1">
    <source>
        <dbReference type="SAM" id="Phobius"/>
    </source>
</evidence>
<sequence>MCAMAVVDNVANVAQLLFLKGLHQVTSATFGPKVKSMIGALKHIGYYLTQQAQQQILYYSLLFYFAFNAADTLFLFFFAVAMVFLFFDLFIMESKVALACVKLFKRI</sequence>
<name>A0A2Z3L876_9BACT</name>
<dbReference type="KEGG" id="cher:DK880_00507"/>
<dbReference type="AlphaFoldDB" id="A0A2Z3L876"/>
<keyword evidence="1" id="KW-0812">Transmembrane</keyword>
<organism evidence="2 3">
    <name type="scientific">Candidatus Cardinium hertigii</name>
    <dbReference type="NCBI Taxonomy" id="247481"/>
    <lineage>
        <taxon>Bacteria</taxon>
        <taxon>Pseudomonadati</taxon>
        <taxon>Bacteroidota</taxon>
        <taxon>Cytophagia</taxon>
        <taxon>Cytophagales</taxon>
        <taxon>Amoebophilaceae</taxon>
        <taxon>Candidatus Cardinium</taxon>
    </lineage>
</organism>
<feature type="transmembrane region" description="Helical" evidence="1">
    <location>
        <begin position="56"/>
        <end position="87"/>
    </location>
</feature>
<keyword evidence="3" id="KW-1185">Reference proteome</keyword>
<accession>A0A2Z3L876</accession>
<evidence type="ECO:0000313" key="2">
    <source>
        <dbReference type="EMBL" id="AWN81828.1"/>
    </source>
</evidence>
<gene>
    <name evidence="2" type="ORF">DK880_00507</name>
</gene>
<keyword evidence="1" id="KW-0472">Membrane</keyword>
<reference evidence="2 3" key="1">
    <citation type="submission" date="2018-05" db="EMBL/GenBank/DDBJ databases">
        <title>Candidatus Cardinium hertigii Genome Assembly.</title>
        <authorList>
            <person name="Showmaker K.C."/>
            <person name="Walden K.O."/>
            <person name="Fields C.J."/>
            <person name="Lambert K.N."/>
            <person name="Hudson M.E."/>
        </authorList>
    </citation>
    <scope>NUCLEOTIDE SEQUENCE [LARGE SCALE GENOMIC DNA]</scope>
    <source>
        <strain evidence="3">cHgTN10</strain>
    </source>
</reference>
<evidence type="ECO:0000313" key="3">
    <source>
        <dbReference type="Proteomes" id="UP000245872"/>
    </source>
</evidence>
<dbReference type="EMBL" id="CP029619">
    <property type="protein sequence ID" value="AWN81828.1"/>
    <property type="molecule type" value="Genomic_DNA"/>
</dbReference>
<protein>
    <submittedName>
        <fullName evidence="2">Uncharacterized protein</fullName>
    </submittedName>
</protein>
<dbReference type="Proteomes" id="UP000245872">
    <property type="component" value="Chromosome"/>
</dbReference>
<proteinExistence type="predicted"/>